<dbReference type="NCBIfam" id="NF033546">
    <property type="entry name" value="transpos_IS21"/>
    <property type="match status" value="1"/>
</dbReference>
<reference evidence="3" key="2">
    <citation type="journal article" date="2014" name="ISME J.">
        <title>Microbial stratification in low pH oxic and suboxic macroscopic growths along an acid mine drainage.</title>
        <authorList>
            <person name="Mendez-Garcia C."/>
            <person name="Mesa V."/>
            <person name="Sprenger R.R."/>
            <person name="Richter M."/>
            <person name="Diez M.S."/>
            <person name="Solano J."/>
            <person name="Bargiela R."/>
            <person name="Golyshina O.V."/>
            <person name="Manteca A."/>
            <person name="Ramos J.L."/>
            <person name="Gallego J.R."/>
            <person name="Llorente I."/>
            <person name="Martins Dos Santos V.A."/>
            <person name="Jensen O.N."/>
            <person name="Pelaez A.I."/>
            <person name="Sanchez J."/>
            <person name="Ferrer M."/>
        </authorList>
    </citation>
    <scope>NUCLEOTIDE SEQUENCE</scope>
</reference>
<evidence type="ECO:0000259" key="2">
    <source>
        <dbReference type="PROSITE" id="PS50994"/>
    </source>
</evidence>
<proteinExistence type="inferred from homology"/>
<dbReference type="InterPro" id="IPR001584">
    <property type="entry name" value="Integrase_cat-core"/>
</dbReference>
<dbReference type="InterPro" id="IPR036397">
    <property type="entry name" value="RNaseH_sf"/>
</dbReference>
<dbReference type="PANTHER" id="PTHR35004">
    <property type="entry name" value="TRANSPOSASE RV3428C-RELATED"/>
    <property type="match status" value="1"/>
</dbReference>
<dbReference type="PROSITE" id="PS50994">
    <property type="entry name" value="INTEGRASE"/>
    <property type="match status" value="1"/>
</dbReference>
<dbReference type="Gene3D" id="3.30.420.10">
    <property type="entry name" value="Ribonuclease H-like superfamily/Ribonuclease H"/>
    <property type="match status" value="1"/>
</dbReference>
<accession>T0ZFV9</accession>
<evidence type="ECO:0000313" key="3">
    <source>
        <dbReference type="EMBL" id="EQD43222.1"/>
    </source>
</evidence>
<protein>
    <submittedName>
        <fullName evidence="3">Integrase, catalytic region</fullName>
    </submittedName>
</protein>
<name>T0ZFV9_9ZZZZ</name>
<organism evidence="3">
    <name type="scientific">mine drainage metagenome</name>
    <dbReference type="NCBI Taxonomy" id="410659"/>
    <lineage>
        <taxon>unclassified sequences</taxon>
        <taxon>metagenomes</taxon>
        <taxon>ecological metagenomes</taxon>
    </lineage>
</organism>
<dbReference type="GO" id="GO:0003676">
    <property type="term" value="F:nucleic acid binding"/>
    <property type="evidence" value="ECO:0007669"/>
    <property type="project" value="InterPro"/>
</dbReference>
<dbReference type="GO" id="GO:0015074">
    <property type="term" value="P:DNA integration"/>
    <property type="evidence" value="ECO:0007669"/>
    <property type="project" value="InterPro"/>
</dbReference>
<evidence type="ECO:0000256" key="1">
    <source>
        <dbReference type="ARBA" id="ARBA00009277"/>
    </source>
</evidence>
<feature type="domain" description="Integrase catalytic" evidence="2">
    <location>
        <begin position="107"/>
        <end position="289"/>
    </location>
</feature>
<sequence>MVYDEMKRHEIEVLRQVGGFSLREVARRADVSLDTVMRILDGKDSVGAPARRVGRPAVAAAFEPHARKILEERPDLPTVEVLRLLREQGYTGSKTPCYQLVRALRKVAVPPLVRFEGLCGEFSQNDFGEVRVRCDDGTEEKLHFFASRLKWSRWVYVELTPNQKVESLVRALLNSFESFGGIPLLCVFDNPKTIVTARHGNVIEWNPTFAQVATDYRIGMEMCTPRRGQEKGSVESLVGFTKNGFFRVRRFHDRADLEAQFADWQRVVNHERPCRATNVIPAHRIGEERKRLRPLPIPAAEYALRYPVRVGPTGFVSFQGILYSMPAETMGFNATLFLYREQVRIVAGDHEVAHPRFPHNGISSEPKHMTAALARVAGKRGRVYYQRERLLEVGPPAETFLTELVHGHPHSWQGDVEHLFELLLQHGPERLSLAFQEATGRGWYGSDAIDQWLRREGTP</sequence>
<dbReference type="Pfam" id="PF22483">
    <property type="entry name" value="Mu-transpos_C_2"/>
    <property type="match status" value="1"/>
</dbReference>
<dbReference type="InterPro" id="IPR012337">
    <property type="entry name" value="RNaseH-like_sf"/>
</dbReference>
<dbReference type="SUPFAM" id="SSF53098">
    <property type="entry name" value="Ribonuclease H-like"/>
    <property type="match status" value="1"/>
</dbReference>
<comment type="similarity">
    <text evidence="1">Belongs to the transposase IS21/IS408/IS1162 family.</text>
</comment>
<dbReference type="InterPro" id="IPR054353">
    <property type="entry name" value="IstA-like_C"/>
</dbReference>
<dbReference type="EMBL" id="AUZY01009171">
    <property type="protein sequence ID" value="EQD43222.1"/>
    <property type="molecule type" value="Genomic_DNA"/>
</dbReference>
<dbReference type="AlphaFoldDB" id="T0ZFV9"/>
<reference evidence="3" key="1">
    <citation type="submission" date="2013-08" db="EMBL/GenBank/DDBJ databases">
        <authorList>
            <person name="Mendez C."/>
            <person name="Richter M."/>
            <person name="Ferrer M."/>
            <person name="Sanchez J."/>
        </authorList>
    </citation>
    <scope>NUCLEOTIDE SEQUENCE</scope>
</reference>
<comment type="caution">
    <text evidence="3">The sequence shown here is derived from an EMBL/GenBank/DDBJ whole genome shotgun (WGS) entry which is preliminary data.</text>
</comment>
<dbReference type="PROSITE" id="PS00356">
    <property type="entry name" value="HTH_LACI_1"/>
    <property type="match status" value="1"/>
</dbReference>
<gene>
    <name evidence="3" type="ORF">B1B_13914</name>
</gene>